<keyword evidence="11 15" id="KW-0234">DNA repair</keyword>
<feature type="binding site" evidence="15">
    <location>
        <position position="983"/>
    </location>
    <ligand>
        <name>Mg(2+)</name>
        <dbReference type="ChEBI" id="CHEBI:18420"/>
    </ligand>
</feature>
<evidence type="ECO:0000259" key="17">
    <source>
        <dbReference type="PROSITE" id="PS51198"/>
    </source>
</evidence>
<dbReference type="InterPro" id="IPR014017">
    <property type="entry name" value="DNA_helicase_UvrD-like_C"/>
</dbReference>
<feature type="region of interest" description="Nuclease activity, interacts with RecD and RecA" evidence="15">
    <location>
        <begin position="831"/>
        <end position="1093"/>
    </location>
</feature>
<keyword evidence="20" id="KW-1185">Reference proteome</keyword>
<evidence type="ECO:0000256" key="16">
    <source>
        <dbReference type="PROSITE-ProRule" id="PRU00560"/>
    </source>
</evidence>
<dbReference type="GO" id="GO:0016887">
    <property type="term" value="F:ATP hydrolysis activity"/>
    <property type="evidence" value="ECO:0007669"/>
    <property type="project" value="RHEA"/>
</dbReference>
<dbReference type="InterPro" id="IPR004586">
    <property type="entry name" value="RecB"/>
</dbReference>
<dbReference type="GO" id="GO:0005829">
    <property type="term" value="C:cytosol"/>
    <property type="evidence" value="ECO:0007669"/>
    <property type="project" value="TreeGrafter"/>
</dbReference>
<dbReference type="EC" id="5.6.2.4" evidence="15"/>
<dbReference type="OrthoDB" id="1100019at2"/>
<dbReference type="PANTHER" id="PTHR11070:SF23">
    <property type="entry name" value="RECBCD ENZYME SUBUNIT RECB"/>
    <property type="match status" value="1"/>
</dbReference>
<keyword evidence="4 15" id="KW-0227">DNA damage</keyword>
<evidence type="ECO:0000256" key="9">
    <source>
        <dbReference type="ARBA" id="ARBA00022842"/>
    </source>
</evidence>
<feature type="domain" description="UvrD-like helicase ATP-binding" evidence="17">
    <location>
        <begin position="3"/>
        <end position="431"/>
    </location>
</feature>
<dbReference type="InterPro" id="IPR014016">
    <property type="entry name" value="UvrD-like_ATP-bd"/>
</dbReference>
<keyword evidence="8 15" id="KW-0067">ATP-binding</keyword>
<dbReference type="Pfam" id="PF13361">
    <property type="entry name" value="UvrD_C"/>
    <property type="match status" value="2"/>
</dbReference>
<evidence type="ECO:0000256" key="3">
    <source>
        <dbReference type="ARBA" id="ARBA00022741"/>
    </source>
</evidence>
<dbReference type="EC" id="3.1.11.5" evidence="15"/>
<dbReference type="AlphaFoldDB" id="A0A1Y1CPK3"/>
<comment type="cofactor">
    <cofactor evidence="15">
        <name>Mg(2+)</name>
        <dbReference type="ChEBI" id="CHEBI:18420"/>
    </cofactor>
    <text evidence="15">Binds 1 Mg(2+) ion per subunit.</text>
</comment>
<sequence>MTELSKQEFKVDSVELSGSNLIEASAGTGKTFSIGILVLRLILEKNLNLPQILMVTFTKAAVAELESRIRKFIREAQAYARQTGTCDDMIARIVDSSIAEIGREEAVNRLRKAKLNLDETVIFTIHSFCQKTLTEFAFETGQLFSAEVIENSAAIVNTAINEYWRQKITILESSHLQLLVSDKISREDLATVVSKALSGKHFVYDKDLDLAEEFKNYFTKREKIDEAEQGFDQLFETSNERDFTKIKQQNPNRTFEPLSNDSVKFRAKLIEKKGTGYVSKLFPTLLDSALNIQESIEEAKESLKDIKCYLYGEAIADTKDYIQKRKQDLNVFTYDDLIQNLAGAVEKDDSGLLKGELQKKYKAVFIDEFQDTDKMQYDIFNGLFGQNNILFYIGDPKQSIYGFRGADIDTYKFAASQVQNSYTMSHNFRSTPNMVAALNSFFKVADNAFCDDKIRYEQVEAGTSLSEMQYQDEPVKNMAQMFVKNNQEIAPAVASEIYHLLSSDYKLEDRKVKPSDIVVLVRTKNQGAEVKAALSKMKIPAVRIDDSKVLQSEEAILISYVLQACLNPDKANINRALLNRLTNSTKADLLTLDDEKELKNFREIKESWLKSGIYASLTLFLKKYSVGSNLLNSADGERALTNLLQIIELLHKAEVDRQLLPAELVSYLQKLIAGAEEEGDEYVQRMESDDDAVKIVTIHSSKGLAYNIVFAPYLDLKDDFNWRRAFVEYKDPENQKYCISQFKTEREIGLYQEQTEQENRRLIYVCLTRTVYKAYVYTTKRGSVEAFLSDPSNCPYIEKQDVKDLSGERYSNEEEKVLRKARKFEGNIQVSWQMLSFSALNKHHQTYPKTQHDLENDYDTFVFEQLTKGNVAGNFLHELFENADFTQNSFHSIIKRVGKGYPSVYKEEQLENYNQLMLEVLQANLSEEKPWCLQQTDKNKMISEMEFFFDINAFTPKEISVLCEKARVDDSRTLEGFMTGFIDLFFEHDGKYYILDWKSNFLGNSLTDYSPERLDEVMTDNNYHLQYLIYTIAVKRYLKMRLPNFNYERDFGGVYYLFLRGCRAGGNTGVFYAKPNKEKIEAMDDLFLAPSVY</sequence>
<dbReference type="SUPFAM" id="SSF52980">
    <property type="entry name" value="Restriction endonuclease-like"/>
    <property type="match status" value="1"/>
</dbReference>
<comment type="domain">
    <text evidence="15">The C-terminal domain has nuclease activity and interacts with RecD. It interacts with RecA, facilitating its loading onto ssDNA.</text>
</comment>
<reference evidence="19 20" key="1">
    <citation type="journal article" date="2018" name="Mar. Genomics">
        <title>Complete genome sequence of Marinifilaceae bacterium strain SPP2, isolated from the Antarctic marine sediment.</title>
        <authorList>
            <person name="Watanabe M."/>
            <person name="Kojima H."/>
            <person name="Fukui M."/>
        </authorList>
    </citation>
    <scope>NUCLEOTIDE SEQUENCE [LARGE SCALE GENOMIC DNA]</scope>
    <source>
        <strain evidence="19 20">SPP2</strain>
    </source>
</reference>
<feature type="region of interest" description="DNA-binding and helicase activity, interacts with RecC" evidence="15">
    <location>
        <begin position="1"/>
        <end position="799"/>
    </location>
</feature>
<keyword evidence="9 15" id="KW-0460">Magnesium</keyword>
<evidence type="ECO:0000256" key="14">
    <source>
        <dbReference type="ARBA" id="ARBA00048988"/>
    </source>
</evidence>
<dbReference type="GO" id="GO:0009338">
    <property type="term" value="C:exodeoxyribonuclease V complex"/>
    <property type="evidence" value="ECO:0007669"/>
    <property type="project" value="TreeGrafter"/>
</dbReference>
<feature type="binding site" evidence="16">
    <location>
        <begin position="24"/>
        <end position="31"/>
    </location>
    <ligand>
        <name>ATP</name>
        <dbReference type="ChEBI" id="CHEBI:30616"/>
    </ligand>
</feature>
<dbReference type="InterPro" id="IPR000212">
    <property type="entry name" value="DNA_helicase_UvrD/REP"/>
</dbReference>
<name>A0A1Y1CPK3_9BACT</name>
<keyword evidence="1 15" id="KW-0540">Nuclease</keyword>
<evidence type="ECO:0000256" key="1">
    <source>
        <dbReference type="ARBA" id="ARBA00022722"/>
    </source>
</evidence>
<evidence type="ECO:0000256" key="15">
    <source>
        <dbReference type="HAMAP-Rule" id="MF_01485"/>
    </source>
</evidence>
<feature type="binding site" evidence="15">
    <location>
        <position position="877"/>
    </location>
    <ligand>
        <name>Mg(2+)</name>
        <dbReference type="ChEBI" id="CHEBI:18420"/>
    </ligand>
</feature>
<dbReference type="CDD" id="cd22352">
    <property type="entry name" value="RecB_C-like"/>
    <property type="match status" value="1"/>
</dbReference>
<dbReference type="InterPro" id="IPR011335">
    <property type="entry name" value="Restrct_endonuc-II-like"/>
</dbReference>
<dbReference type="Proteomes" id="UP000218267">
    <property type="component" value="Chromosome"/>
</dbReference>
<dbReference type="Pfam" id="PF00580">
    <property type="entry name" value="UvrD-helicase"/>
    <property type="match status" value="1"/>
</dbReference>
<evidence type="ECO:0000256" key="6">
    <source>
        <dbReference type="ARBA" id="ARBA00022806"/>
    </source>
</evidence>
<dbReference type="PANTHER" id="PTHR11070">
    <property type="entry name" value="UVRD / RECB / PCRA DNA HELICASE FAMILY MEMBER"/>
    <property type="match status" value="1"/>
</dbReference>
<dbReference type="GO" id="GO:0008854">
    <property type="term" value="F:exodeoxyribonuclease V activity"/>
    <property type="evidence" value="ECO:0007669"/>
    <property type="project" value="UniProtKB-EC"/>
</dbReference>
<evidence type="ECO:0000256" key="11">
    <source>
        <dbReference type="ARBA" id="ARBA00023204"/>
    </source>
</evidence>
<gene>
    <name evidence="15" type="primary">recB</name>
    <name evidence="19" type="ORF">ALGA_4075</name>
</gene>
<evidence type="ECO:0000256" key="5">
    <source>
        <dbReference type="ARBA" id="ARBA00022801"/>
    </source>
</evidence>
<comment type="catalytic activity">
    <reaction evidence="15">
        <text>Exonucleolytic cleavage (in the presence of ATP) in either 5'- to 3'- or 3'- to 5'-direction to yield 5'-phosphooligonucleotides.</text>
        <dbReference type="EC" id="3.1.11.5"/>
    </reaction>
</comment>
<keyword evidence="5 15" id="KW-0378">Hydrolase</keyword>
<comment type="catalytic activity">
    <reaction evidence="13 15">
        <text>Couples ATP hydrolysis with the unwinding of duplex DNA by translocating in the 3'-5' direction.</text>
        <dbReference type="EC" id="5.6.2.4"/>
    </reaction>
</comment>
<dbReference type="Gene3D" id="1.10.486.10">
    <property type="entry name" value="PCRA, domain 4"/>
    <property type="match status" value="1"/>
</dbReference>
<evidence type="ECO:0000256" key="2">
    <source>
        <dbReference type="ARBA" id="ARBA00022723"/>
    </source>
</evidence>
<feature type="active site" description="For nuclease activity" evidence="15">
    <location>
        <position position="996"/>
    </location>
</feature>
<keyword evidence="7 15" id="KW-0269">Exonuclease</keyword>
<dbReference type="InterPro" id="IPR011604">
    <property type="entry name" value="PDDEXK-like_dom_sf"/>
</dbReference>
<protein>
    <recommendedName>
        <fullName evidence="15">RecBCD enzyme subunit RecB</fullName>
        <ecNumber evidence="15">3.1.11.5</ecNumber>
        <ecNumber evidence="15">5.6.2.4</ecNumber>
    </recommendedName>
    <alternativeName>
        <fullName evidence="15">DNA 3'-5' helicase subunit RecB</fullName>
    </alternativeName>
    <alternativeName>
        <fullName evidence="15">Exonuclease V subunit RecB</fullName>
        <shortName evidence="15">ExoV subunit RecB</shortName>
    </alternativeName>
    <alternativeName>
        <fullName evidence="15">Helicase/nuclease RecBCD subunit RecB</fullName>
    </alternativeName>
</protein>
<keyword evidence="10 15" id="KW-0238">DNA-binding</keyword>
<comment type="catalytic activity">
    <reaction evidence="14 15">
        <text>ATP + H2O = ADP + phosphate + H(+)</text>
        <dbReference type="Rhea" id="RHEA:13065"/>
        <dbReference type="ChEBI" id="CHEBI:15377"/>
        <dbReference type="ChEBI" id="CHEBI:15378"/>
        <dbReference type="ChEBI" id="CHEBI:30616"/>
        <dbReference type="ChEBI" id="CHEBI:43474"/>
        <dbReference type="ChEBI" id="CHEBI:456216"/>
        <dbReference type="EC" id="5.6.2.4"/>
    </reaction>
</comment>
<dbReference type="GO" id="GO:0003677">
    <property type="term" value="F:DNA binding"/>
    <property type="evidence" value="ECO:0007669"/>
    <property type="project" value="UniProtKB-UniRule"/>
</dbReference>
<dbReference type="SUPFAM" id="SSF52540">
    <property type="entry name" value="P-loop containing nucleoside triphosphate hydrolases"/>
    <property type="match status" value="1"/>
</dbReference>
<dbReference type="GO" id="GO:0005524">
    <property type="term" value="F:ATP binding"/>
    <property type="evidence" value="ECO:0007669"/>
    <property type="project" value="UniProtKB-UniRule"/>
</dbReference>
<reference evidence="20" key="2">
    <citation type="journal article" date="2020" name="Antonie Van Leeuwenhoek">
        <title>Labilibaculum antarcticum sp. nov., a novel facultative anaerobic, psychrotorelant bacterium isolated from marine sediment of Antarctica.</title>
        <authorList>
            <person name="Watanabe M."/>
            <person name="Kojima H."/>
            <person name="Fukui M."/>
        </authorList>
    </citation>
    <scope>NUCLEOTIDE SEQUENCE [LARGE SCALE GENOMIC DNA]</scope>
    <source>
        <strain evidence="20">SPP2</strain>
    </source>
</reference>
<keyword evidence="3 15" id="KW-0547">Nucleotide-binding</keyword>
<keyword evidence="12 15" id="KW-0413">Isomerase</keyword>
<comment type="domain">
    <text evidence="15">The N-terminal DNA-binding domain is a ssDNA-dependent ATPase and has ATP-dependent 3'-5' helicase function. This domain interacts with RecC.</text>
</comment>
<evidence type="ECO:0000256" key="10">
    <source>
        <dbReference type="ARBA" id="ARBA00023125"/>
    </source>
</evidence>
<organism evidence="19 20">
    <name type="scientific">Labilibaculum antarcticum</name>
    <dbReference type="NCBI Taxonomy" id="1717717"/>
    <lineage>
        <taxon>Bacteria</taxon>
        <taxon>Pseudomonadati</taxon>
        <taxon>Bacteroidota</taxon>
        <taxon>Bacteroidia</taxon>
        <taxon>Marinilabiliales</taxon>
        <taxon>Marinifilaceae</taxon>
        <taxon>Labilibaculum</taxon>
    </lineage>
</organism>
<proteinExistence type="inferred from homology"/>
<evidence type="ECO:0000259" key="18">
    <source>
        <dbReference type="PROSITE" id="PS51217"/>
    </source>
</evidence>
<evidence type="ECO:0000313" key="19">
    <source>
        <dbReference type="EMBL" id="BAX82366.1"/>
    </source>
</evidence>
<accession>A0A1Y1CPK3</accession>
<dbReference type="Gene3D" id="3.40.50.300">
    <property type="entry name" value="P-loop containing nucleotide triphosphate hydrolases"/>
    <property type="match status" value="2"/>
</dbReference>
<evidence type="ECO:0000256" key="4">
    <source>
        <dbReference type="ARBA" id="ARBA00022763"/>
    </source>
</evidence>
<evidence type="ECO:0000256" key="13">
    <source>
        <dbReference type="ARBA" id="ARBA00034617"/>
    </source>
</evidence>
<dbReference type="PROSITE" id="PS51198">
    <property type="entry name" value="UVRD_HELICASE_ATP_BIND"/>
    <property type="match status" value="1"/>
</dbReference>
<comment type="miscellaneous">
    <text evidence="15">In the RecBCD complex, RecB has a slow 3'-5' helicase, an exonuclease activity and loads RecA onto ssDNA, RecD has a fast 5'-3' helicase activity, while RecC stimulates the ATPase and processivity of the RecB helicase and contributes to recognition of the Chi site.</text>
</comment>
<dbReference type="PROSITE" id="PS51217">
    <property type="entry name" value="UVRD_HELICASE_CTER"/>
    <property type="match status" value="1"/>
</dbReference>
<evidence type="ECO:0000256" key="7">
    <source>
        <dbReference type="ARBA" id="ARBA00022839"/>
    </source>
</evidence>
<comment type="subunit">
    <text evidence="15">Heterotrimer of RecB, RecC and RecD. All subunits contribute to DNA-binding. Interacts with RecA.</text>
</comment>
<dbReference type="KEGG" id="mbas:ALGA_4075"/>
<feature type="binding site" evidence="15">
    <location>
        <position position="996"/>
    </location>
    <ligand>
        <name>Mg(2+)</name>
        <dbReference type="ChEBI" id="CHEBI:18420"/>
    </ligand>
</feature>
<dbReference type="EMBL" id="AP018042">
    <property type="protein sequence ID" value="BAX82366.1"/>
    <property type="molecule type" value="Genomic_DNA"/>
</dbReference>
<dbReference type="GO" id="GO:0043138">
    <property type="term" value="F:3'-5' DNA helicase activity"/>
    <property type="evidence" value="ECO:0007669"/>
    <property type="project" value="UniProtKB-UniRule"/>
</dbReference>
<keyword evidence="2 15" id="KW-0479">Metal-binding</keyword>
<dbReference type="Gene3D" id="3.90.320.10">
    <property type="match status" value="1"/>
</dbReference>
<evidence type="ECO:0000313" key="20">
    <source>
        <dbReference type="Proteomes" id="UP000218267"/>
    </source>
</evidence>
<dbReference type="GO" id="GO:0000287">
    <property type="term" value="F:magnesium ion binding"/>
    <property type="evidence" value="ECO:0007669"/>
    <property type="project" value="UniProtKB-UniRule"/>
</dbReference>
<evidence type="ECO:0000256" key="8">
    <source>
        <dbReference type="ARBA" id="ARBA00022840"/>
    </source>
</evidence>
<dbReference type="RefSeq" id="WP_096432610.1">
    <property type="nucleotide sequence ID" value="NZ_AP018042.1"/>
</dbReference>
<evidence type="ECO:0000256" key="12">
    <source>
        <dbReference type="ARBA" id="ARBA00023235"/>
    </source>
</evidence>
<comment type="similarity">
    <text evidence="15">Belongs to the helicase family. UvrD subfamily.</text>
</comment>
<comment type="function">
    <text evidence="15">A helicase/nuclease that prepares dsDNA breaks (DSB) for recombinational DNA repair. Binds to DSBs and unwinds DNA via a highly rapid and processive ATP-dependent bidirectional helicase activity. Unwinds dsDNA until it encounters a Chi (crossover hotspot instigator) sequence from the 3' direction. Cuts ssDNA a few nucleotides 3' to the Chi site. The properties and activities of the enzyme are changed at Chi. The Chi-altered holoenzyme produces a long 3'-ssDNA overhang and facilitates RecA-binding to the ssDNA for homologous DNA recombination and repair. Holoenzyme degrades any linearized DNA that is unable to undergo homologous recombination. In the holoenzyme this subunit contributes ATPase, 3'-5' helicase, exonuclease activity and loads RecA onto ssDNA.</text>
</comment>
<dbReference type="Gene3D" id="1.10.3170.10">
    <property type="entry name" value="Recbcd, chain B, domain 2"/>
    <property type="match status" value="1"/>
</dbReference>
<dbReference type="InterPro" id="IPR027417">
    <property type="entry name" value="P-loop_NTPase"/>
</dbReference>
<keyword evidence="6 15" id="KW-0347">Helicase</keyword>
<dbReference type="GO" id="GO:0000724">
    <property type="term" value="P:double-strand break repair via homologous recombination"/>
    <property type="evidence" value="ECO:0007669"/>
    <property type="project" value="UniProtKB-UniRule"/>
</dbReference>
<feature type="domain" description="UvrD-like helicase C-terminal" evidence="18">
    <location>
        <begin position="439"/>
        <end position="703"/>
    </location>
</feature>
<dbReference type="HAMAP" id="MF_01485">
    <property type="entry name" value="RecB"/>
    <property type="match status" value="1"/>
</dbReference>